<evidence type="ECO:0000256" key="6">
    <source>
        <dbReference type="ARBA" id="ARBA00023315"/>
    </source>
</evidence>
<keyword evidence="6" id="KW-0012">Acyltransferase</keyword>
<sequence length="494" mass="56317">MYAQNLYPAYERIRTAYGLFFGILAGSFSYRTSYIWTLLSQVITWVILRIPFKNKGLPVLLFNIAFLGTFTTMRYYFTPTFHGLVQSDHWLGMQMIMFLGMTSGTRHHLYVFYHPPSPPVGFDCHDSGSKPPGLFEFLAFANWFTHILVGPFVPFKEWRKFIHTSGSPTGTLRRIWNVIKYYLWSIGSLAVYTVWTAPGTFGIDADGSFYDMLMEEDRFKDTPLYSRLLLLIMGAVALRHRYYLCWDATHASLVASAEAWDAEKGDYTRWLNIRVSKVELAPNLSQLTRYWNAGTSYWLATYIYKRSFNWMKSKGVKAGPAKTLAVLITDVVSALWHGPYPSFMCFFVFCAILTFANRATAKVCQATLWTLYHSGSRSTVRLGWVLSKGYYVCGVLCVHIGMDHMAGLFCYHDVHLWIRTLSFVKFVPVWLLATTVPVTLIGKVPVVKRIVTSHQAYLKTERETKLAKVETEPNAPSVSDSAVSQVEGVKAKVE</sequence>
<accession>A0A9K3CQP7</accession>
<proteinExistence type="predicted"/>
<feature type="transmembrane region" description="Helical" evidence="8">
    <location>
        <begin position="340"/>
        <end position="361"/>
    </location>
</feature>
<dbReference type="Proteomes" id="UP000265618">
    <property type="component" value="Unassembled WGS sequence"/>
</dbReference>
<feature type="transmembrane region" description="Helical" evidence="8">
    <location>
        <begin position="382"/>
        <end position="402"/>
    </location>
</feature>
<dbReference type="InterPro" id="IPR004299">
    <property type="entry name" value="MBOAT_fam"/>
</dbReference>
<keyword evidence="3 8" id="KW-0812">Transmembrane</keyword>
<dbReference type="InterPro" id="IPR049941">
    <property type="entry name" value="LPLAT_7/PORCN-like"/>
</dbReference>
<feature type="transmembrane region" description="Helical" evidence="8">
    <location>
        <begin position="181"/>
        <end position="203"/>
    </location>
</feature>
<feature type="transmembrane region" description="Helical" evidence="8">
    <location>
        <begin position="422"/>
        <end position="441"/>
    </location>
</feature>
<dbReference type="GO" id="GO:0030258">
    <property type="term" value="P:lipid modification"/>
    <property type="evidence" value="ECO:0007669"/>
    <property type="project" value="TreeGrafter"/>
</dbReference>
<evidence type="ECO:0000256" key="5">
    <source>
        <dbReference type="ARBA" id="ARBA00023136"/>
    </source>
</evidence>
<dbReference type="OrthoDB" id="286734at2759"/>
<evidence type="ECO:0000313" key="9">
    <source>
        <dbReference type="EMBL" id="GIQ81047.1"/>
    </source>
</evidence>
<comment type="subcellular location">
    <subcellularLocation>
        <location evidence="1">Membrane</location>
        <topology evidence="1">Multi-pass membrane protein</topology>
    </subcellularLocation>
</comment>
<feature type="transmembrane region" description="Helical" evidence="8">
    <location>
        <begin position="34"/>
        <end position="52"/>
    </location>
</feature>
<dbReference type="GO" id="GO:0016020">
    <property type="term" value="C:membrane"/>
    <property type="evidence" value="ECO:0007669"/>
    <property type="project" value="UniProtKB-SubCell"/>
</dbReference>
<reference evidence="9 10" key="1">
    <citation type="journal article" date="2018" name="PLoS ONE">
        <title>The draft genome of Kipferlia bialata reveals reductive genome evolution in fornicate parasites.</title>
        <authorList>
            <person name="Tanifuji G."/>
            <person name="Takabayashi S."/>
            <person name="Kume K."/>
            <person name="Takagi M."/>
            <person name="Nakayama T."/>
            <person name="Kamikawa R."/>
            <person name="Inagaki Y."/>
            <person name="Hashimoto T."/>
        </authorList>
    </citation>
    <scope>NUCLEOTIDE SEQUENCE [LARGE SCALE GENOMIC DNA]</scope>
    <source>
        <strain evidence="9">NY0173</strain>
    </source>
</reference>
<feature type="transmembrane region" description="Helical" evidence="8">
    <location>
        <begin position="59"/>
        <end position="77"/>
    </location>
</feature>
<dbReference type="GO" id="GO:0016746">
    <property type="term" value="F:acyltransferase activity"/>
    <property type="evidence" value="ECO:0007669"/>
    <property type="project" value="UniProtKB-KW"/>
</dbReference>
<organism evidence="9 10">
    <name type="scientific">Kipferlia bialata</name>
    <dbReference type="NCBI Taxonomy" id="797122"/>
    <lineage>
        <taxon>Eukaryota</taxon>
        <taxon>Metamonada</taxon>
        <taxon>Carpediemonas-like organisms</taxon>
        <taxon>Kipferlia</taxon>
    </lineage>
</organism>
<feature type="region of interest" description="Disordered" evidence="7">
    <location>
        <begin position="468"/>
        <end position="494"/>
    </location>
</feature>
<name>A0A9K3CQP7_9EUKA</name>
<dbReference type="AlphaFoldDB" id="A0A9K3CQP7"/>
<dbReference type="EMBL" id="BDIP01000294">
    <property type="protein sequence ID" value="GIQ81047.1"/>
    <property type="molecule type" value="Genomic_DNA"/>
</dbReference>
<gene>
    <name evidence="9" type="ORF">KIPB_001941</name>
</gene>
<feature type="transmembrane region" description="Helical" evidence="8">
    <location>
        <begin position="12"/>
        <end position="28"/>
    </location>
</feature>
<evidence type="ECO:0000256" key="2">
    <source>
        <dbReference type="ARBA" id="ARBA00022679"/>
    </source>
</evidence>
<evidence type="ECO:0000256" key="7">
    <source>
        <dbReference type="SAM" id="MobiDB-lite"/>
    </source>
</evidence>
<dbReference type="PANTHER" id="PTHR13906:SF4">
    <property type="entry name" value="LYSOPHOSPHOLIPID ACYLTRANSFERASE 6"/>
    <property type="match status" value="1"/>
</dbReference>
<dbReference type="Pfam" id="PF03062">
    <property type="entry name" value="MBOAT"/>
    <property type="match status" value="1"/>
</dbReference>
<feature type="transmembrane region" description="Helical" evidence="8">
    <location>
        <begin position="134"/>
        <end position="153"/>
    </location>
</feature>
<keyword evidence="10" id="KW-1185">Reference proteome</keyword>
<evidence type="ECO:0000256" key="4">
    <source>
        <dbReference type="ARBA" id="ARBA00022989"/>
    </source>
</evidence>
<evidence type="ECO:0000256" key="3">
    <source>
        <dbReference type="ARBA" id="ARBA00022692"/>
    </source>
</evidence>
<keyword evidence="4 8" id="KW-1133">Transmembrane helix</keyword>
<keyword evidence="5 8" id="KW-0472">Membrane</keyword>
<evidence type="ECO:0000256" key="1">
    <source>
        <dbReference type="ARBA" id="ARBA00004141"/>
    </source>
</evidence>
<feature type="compositionally biased region" description="Polar residues" evidence="7">
    <location>
        <begin position="474"/>
        <end position="484"/>
    </location>
</feature>
<evidence type="ECO:0000256" key="8">
    <source>
        <dbReference type="SAM" id="Phobius"/>
    </source>
</evidence>
<comment type="caution">
    <text evidence="9">The sequence shown here is derived from an EMBL/GenBank/DDBJ whole genome shotgun (WGS) entry which is preliminary data.</text>
</comment>
<evidence type="ECO:0000313" key="10">
    <source>
        <dbReference type="Proteomes" id="UP000265618"/>
    </source>
</evidence>
<keyword evidence="2 9" id="KW-0808">Transferase</keyword>
<protein>
    <submittedName>
        <fullName evidence="9">Membrane bound O-acyl transferase, MBOAT</fullName>
    </submittedName>
</protein>
<dbReference type="PANTHER" id="PTHR13906">
    <property type="entry name" value="PORCUPINE"/>
    <property type="match status" value="1"/>
</dbReference>